<organism evidence="1 2">
    <name type="scientific">Candidatus Barnesiella excrementipullorum</name>
    <dbReference type="NCBI Taxonomy" id="2838479"/>
    <lineage>
        <taxon>Bacteria</taxon>
        <taxon>Pseudomonadati</taxon>
        <taxon>Bacteroidota</taxon>
        <taxon>Bacteroidia</taxon>
        <taxon>Bacteroidales</taxon>
        <taxon>Barnesiellaceae</taxon>
        <taxon>Barnesiella</taxon>
    </lineage>
</organism>
<name>A0A9D1VQI8_9BACT</name>
<dbReference type="AlphaFoldDB" id="A0A9D1VQI8"/>
<evidence type="ECO:0000313" key="1">
    <source>
        <dbReference type="EMBL" id="HIX45049.1"/>
    </source>
</evidence>
<dbReference type="Proteomes" id="UP000824246">
    <property type="component" value="Unassembled WGS sequence"/>
</dbReference>
<accession>A0A9D1VQI8</accession>
<dbReference type="EMBL" id="DXFB01000060">
    <property type="protein sequence ID" value="HIX45049.1"/>
    <property type="molecule type" value="Genomic_DNA"/>
</dbReference>
<proteinExistence type="predicted"/>
<evidence type="ECO:0000313" key="2">
    <source>
        <dbReference type="Proteomes" id="UP000824246"/>
    </source>
</evidence>
<sequence>MRSALWRSTVPLSWQALAVAADNVLASLACALFLSWHRPDNTPLAAGLFARLSREPP</sequence>
<comment type="caution">
    <text evidence="1">The sequence shown here is derived from an EMBL/GenBank/DDBJ whole genome shotgun (WGS) entry which is preliminary data.</text>
</comment>
<reference evidence="1" key="2">
    <citation type="submission" date="2021-04" db="EMBL/GenBank/DDBJ databases">
        <authorList>
            <person name="Gilroy R."/>
        </authorList>
    </citation>
    <scope>NUCLEOTIDE SEQUENCE</scope>
    <source>
        <strain evidence="1">ChiHjej12B11-16260</strain>
    </source>
</reference>
<gene>
    <name evidence="1" type="ORF">H9982_02385</name>
</gene>
<reference evidence="1" key="1">
    <citation type="journal article" date="2021" name="PeerJ">
        <title>Extensive microbial diversity within the chicken gut microbiome revealed by metagenomics and culture.</title>
        <authorList>
            <person name="Gilroy R."/>
            <person name="Ravi A."/>
            <person name="Getino M."/>
            <person name="Pursley I."/>
            <person name="Horton D.L."/>
            <person name="Alikhan N.F."/>
            <person name="Baker D."/>
            <person name="Gharbi K."/>
            <person name="Hall N."/>
            <person name="Watson M."/>
            <person name="Adriaenssens E.M."/>
            <person name="Foster-Nyarko E."/>
            <person name="Jarju S."/>
            <person name="Secka A."/>
            <person name="Antonio M."/>
            <person name="Oren A."/>
            <person name="Chaudhuri R.R."/>
            <person name="La Ragione R."/>
            <person name="Hildebrand F."/>
            <person name="Pallen M.J."/>
        </authorList>
    </citation>
    <scope>NUCLEOTIDE SEQUENCE</scope>
    <source>
        <strain evidence="1">ChiHjej12B11-16260</strain>
    </source>
</reference>
<protein>
    <submittedName>
        <fullName evidence="1">Uncharacterized protein</fullName>
    </submittedName>
</protein>